<evidence type="ECO:0000256" key="2">
    <source>
        <dbReference type="SAM" id="MobiDB-lite"/>
    </source>
</evidence>
<feature type="coiled-coil region" evidence="1">
    <location>
        <begin position="50"/>
        <end position="80"/>
    </location>
</feature>
<feature type="region of interest" description="Disordered" evidence="2">
    <location>
        <begin position="137"/>
        <end position="205"/>
    </location>
</feature>
<feature type="compositionally biased region" description="Basic and acidic residues" evidence="2">
    <location>
        <begin position="471"/>
        <end position="480"/>
    </location>
</feature>
<accession>A0A6A6YB41</accession>
<reference evidence="3 5" key="1">
    <citation type="journal article" date="2020" name="Stud. Mycol.">
        <title>101 Dothideomycetes genomes: a test case for predicting lifestyles and emergence of pathogens.</title>
        <authorList>
            <person name="Haridas S."/>
            <person name="Albert R."/>
            <person name="Binder M."/>
            <person name="Bloem J."/>
            <person name="Labutti K."/>
            <person name="Salamov A."/>
            <person name="Andreopoulos B."/>
            <person name="Baker S."/>
            <person name="Barry K."/>
            <person name="Bills G."/>
            <person name="Bluhm B."/>
            <person name="Cannon C."/>
            <person name="Castanera R."/>
            <person name="Culley D."/>
            <person name="Daum C."/>
            <person name="Ezra D."/>
            <person name="Gonzalez J."/>
            <person name="Henrissat B."/>
            <person name="Kuo A."/>
            <person name="Liang C."/>
            <person name="Lipzen A."/>
            <person name="Lutzoni F."/>
            <person name="Magnuson J."/>
            <person name="Mondo S."/>
            <person name="Nolan M."/>
            <person name="Ohm R."/>
            <person name="Pangilinan J."/>
            <person name="Park H.-J."/>
            <person name="Ramirez L."/>
            <person name="Alfaro M."/>
            <person name="Sun H."/>
            <person name="Tritt A."/>
            <person name="Yoshinaga Y."/>
            <person name="Zwiers L.-H."/>
            <person name="Turgeon B."/>
            <person name="Goodwin S."/>
            <person name="Spatafora J."/>
            <person name="Crous P."/>
            <person name="Grigoriev I."/>
        </authorList>
    </citation>
    <scope>NUCLEOTIDE SEQUENCE</scope>
    <source>
        <strain evidence="3 5">CBS 304.34</strain>
    </source>
</reference>
<sequence length="557" mass="62584">MSDTKTQYNPFGGQLADLDKSFEQNSAELQKIQVDTERISAELKNPEKLKVDTFCRETELEEELDKIEEEKFDLKRLARVHRKSLLPDYQSLATPPSQQPKEQASPSCFDDITPPRSPVAPTLPTVMPLVTSLASRIRGRPNSQKEAQSPVQSVQDELKQPTINHASLSGAARSPIPSNHLGLPYSGSEDDLDDSGDDFGSEALKSPKRRRWPDHIFGVKTERGTTYLEKYSHVTRLDDGRWVELRCGICGVNSGSENNFYKGLNGFKRHFSWFHHMANLADDQVVAHCKVVRHLSTDEVDALRLGQPGAPSMRKVKASAANQTDVVLRLFPTIVKLSNGKYVELKCNVKGCDINSTNKGANETTEFKGLNGFGSHIRRSHPEEWELDVDFAAFSPRKETPHTDRILSFCSQRELTDREVEAIKQRGREAYKITCKAASYKRRRRSRTVRSPSVDESAESAGDMVSEYEDSDRGGEIKRARRSGDGFLRDSCIKSSPPASTIGVRDQITVDMSRQKPEPTQYQFEEYCACTLLGHQCETVGCTNLKFPQMPFLQSSY</sequence>
<dbReference type="OrthoDB" id="10510335at2759"/>
<dbReference type="AlphaFoldDB" id="A0A6A6YB41"/>
<feature type="region of interest" description="Disordered" evidence="2">
    <location>
        <begin position="444"/>
        <end position="480"/>
    </location>
</feature>
<proteinExistence type="predicted"/>
<reference evidence="5" key="2">
    <citation type="submission" date="2020-04" db="EMBL/GenBank/DDBJ databases">
        <authorList>
            <consortium name="NCBI Genome Project"/>
        </authorList>
    </citation>
    <scope>NUCLEOTIDE SEQUENCE</scope>
    <source>
        <strain evidence="5">CBS 304.34</strain>
    </source>
</reference>
<organism evidence="3">
    <name type="scientific">Mytilinidion resinicola</name>
    <dbReference type="NCBI Taxonomy" id="574789"/>
    <lineage>
        <taxon>Eukaryota</taxon>
        <taxon>Fungi</taxon>
        <taxon>Dikarya</taxon>
        <taxon>Ascomycota</taxon>
        <taxon>Pezizomycotina</taxon>
        <taxon>Dothideomycetes</taxon>
        <taxon>Pleosporomycetidae</taxon>
        <taxon>Mytilinidiales</taxon>
        <taxon>Mytilinidiaceae</taxon>
        <taxon>Mytilinidion</taxon>
    </lineage>
</organism>
<evidence type="ECO:0000313" key="4">
    <source>
        <dbReference type="Proteomes" id="UP000504636"/>
    </source>
</evidence>
<dbReference type="RefSeq" id="XP_033572687.1">
    <property type="nucleotide sequence ID" value="XM_033726709.1"/>
</dbReference>
<dbReference type="EMBL" id="MU003709">
    <property type="protein sequence ID" value="KAF2805723.1"/>
    <property type="molecule type" value="Genomic_DNA"/>
</dbReference>
<reference evidence="5" key="3">
    <citation type="submission" date="2025-04" db="UniProtKB">
        <authorList>
            <consortium name="RefSeq"/>
        </authorList>
    </citation>
    <scope>IDENTIFICATION</scope>
    <source>
        <strain evidence="5">CBS 304.34</strain>
    </source>
</reference>
<evidence type="ECO:0000313" key="5">
    <source>
        <dbReference type="RefSeq" id="XP_033572687.1"/>
    </source>
</evidence>
<feature type="compositionally biased region" description="Polar residues" evidence="2">
    <location>
        <begin position="91"/>
        <end position="106"/>
    </location>
</feature>
<protein>
    <submittedName>
        <fullName evidence="3 5">Uncharacterized protein</fullName>
    </submittedName>
</protein>
<gene>
    <name evidence="3 5" type="ORF">BDZ99DRAFT_540405</name>
</gene>
<keyword evidence="1" id="KW-0175">Coiled coil</keyword>
<evidence type="ECO:0000256" key="1">
    <source>
        <dbReference type="SAM" id="Coils"/>
    </source>
</evidence>
<keyword evidence="4" id="KW-1185">Reference proteome</keyword>
<feature type="compositionally biased region" description="Acidic residues" evidence="2">
    <location>
        <begin position="188"/>
        <end position="200"/>
    </location>
</feature>
<evidence type="ECO:0000313" key="3">
    <source>
        <dbReference type="EMBL" id="KAF2805723.1"/>
    </source>
</evidence>
<dbReference type="Proteomes" id="UP000504636">
    <property type="component" value="Unplaced"/>
</dbReference>
<feature type="compositionally biased region" description="Polar residues" evidence="2">
    <location>
        <begin position="141"/>
        <end position="167"/>
    </location>
</feature>
<feature type="region of interest" description="Disordered" evidence="2">
    <location>
        <begin position="85"/>
        <end position="125"/>
    </location>
</feature>
<name>A0A6A6YB41_9PEZI</name>
<dbReference type="GeneID" id="54467602"/>